<comment type="caution">
    <text evidence="2">The sequence shown here is derived from an EMBL/GenBank/DDBJ whole genome shotgun (WGS) entry which is preliminary data.</text>
</comment>
<accession>A0A225WW58</accession>
<protein>
    <submittedName>
        <fullName evidence="2">Uncharacterized protein</fullName>
    </submittedName>
</protein>
<name>A0A225WW58_9STRA</name>
<dbReference type="Gene3D" id="3.10.10.10">
    <property type="entry name" value="HIV Type 1 Reverse Transcriptase, subunit A, domain 1"/>
    <property type="match status" value="1"/>
</dbReference>
<dbReference type="OrthoDB" id="145811at2759"/>
<dbReference type="Proteomes" id="UP000198211">
    <property type="component" value="Unassembled WGS sequence"/>
</dbReference>
<feature type="region of interest" description="Disordered" evidence="1">
    <location>
        <begin position="139"/>
        <end position="224"/>
    </location>
</feature>
<reference evidence="3" key="1">
    <citation type="submission" date="2017-03" db="EMBL/GenBank/DDBJ databases">
        <title>Phytopthora megakarya and P. palmivora, two closely related causual agents of cacao black pod achieved similar genome size and gene model numbers by different mechanisms.</title>
        <authorList>
            <person name="Ali S."/>
            <person name="Shao J."/>
            <person name="Larry D.J."/>
            <person name="Kronmiller B."/>
            <person name="Shen D."/>
            <person name="Strem M.D."/>
            <person name="Melnick R.L."/>
            <person name="Guiltinan M.J."/>
            <person name="Tyler B.M."/>
            <person name="Meinhardt L.W."/>
            <person name="Bailey B.A."/>
        </authorList>
    </citation>
    <scope>NUCLEOTIDE SEQUENCE [LARGE SCALE GENOMIC DNA]</scope>
    <source>
        <strain evidence="3">zdho120</strain>
    </source>
</reference>
<feature type="compositionally biased region" description="Basic residues" evidence="1">
    <location>
        <begin position="186"/>
        <end position="195"/>
    </location>
</feature>
<gene>
    <name evidence="2" type="ORF">PHMEG_0003409</name>
</gene>
<evidence type="ECO:0000313" key="2">
    <source>
        <dbReference type="EMBL" id="OWZ21954.1"/>
    </source>
</evidence>
<dbReference type="AlphaFoldDB" id="A0A225WW58"/>
<evidence type="ECO:0000313" key="3">
    <source>
        <dbReference type="Proteomes" id="UP000198211"/>
    </source>
</evidence>
<proteinExistence type="predicted"/>
<feature type="compositionally biased region" description="Basic and acidic residues" evidence="1">
    <location>
        <begin position="148"/>
        <end position="166"/>
    </location>
</feature>
<sequence>MISPRVISRNGFTAKLLGNKDEIRIDVDGADDRTLALHILCAYNVDDCPPASVLDVKHHIKKKDGDIRLCVDYMALNKIMTRDRQTAISANPRRHNGAHARIFRDFTSDEDVTKINLEPGIESSTEGISLQRLLSKTVYTQSQSTGRSSDDTKVEGSDMDLEEKSRPPPRGLSRTVETRTTQAGRISRHAAKRKMPQSDQKDLKASASDTEGRGGQQWTNQDLGQTFYKKTSSCSCRMTH</sequence>
<keyword evidence="3" id="KW-1185">Reference proteome</keyword>
<organism evidence="2 3">
    <name type="scientific">Phytophthora megakarya</name>
    <dbReference type="NCBI Taxonomy" id="4795"/>
    <lineage>
        <taxon>Eukaryota</taxon>
        <taxon>Sar</taxon>
        <taxon>Stramenopiles</taxon>
        <taxon>Oomycota</taxon>
        <taxon>Peronosporomycetes</taxon>
        <taxon>Peronosporales</taxon>
        <taxon>Peronosporaceae</taxon>
        <taxon>Phytophthora</taxon>
    </lineage>
</organism>
<evidence type="ECO:0000256" key="1">
    <source>
        <dbReference type="SAM" id="MobiDB-lite"/>
    </source>
</evidence>
<dbReference type="EMBL" id="NBNE01000174">
    <property type="protein sequence ID" value="OWZ21954.1"/>
    <property type="molecule type" value="Genomic_DNA"/>
</dbReference>